<proteinExistence type="inferred from homology"/>
<evidence type="ECO:0000256" key="12">
    <source>
        <dbReference type="ARBA" id="ARBA00023014"/>
    </source>
</evidence>
<evidence type="ECO:0000256" key="13">
    <source>
        <dbReference type="ARBA" id="ARBA00023157"/>
    </source>
</evidence>
<feature type="binding site" evidence="17">
    <location>
        <position position="148"/>
    </location>
    <ligand>
        <name>[4Fe-4S] cluster</name>
        <dbReference type="ChEBI" id="CHEBI:49883"/>
    </ligand>
</feature>
<dbReference type="HAMAP" id="MF_02089">
    <property type="entry name" value="QueH"/>
    <property type="match status" value="1"/>
</dbReference>
<dbReference type="PANTHER" id="PTHR36701:SF1">
    <property type="entry name" value="EPOXYQUEUOSINE REDUCTASE QUEH"/>
    <property type="match status" value="1"/>
</dbReference>
<sequence>MDLPIEQNIIKSTFLERNTEVNKVNYSKELEKRIQGFQRNGEVPKLLLHACCAPCSSHCLEYLREFFDVTVFFYNPNITEREEYYKRVAEEKRLIKEYNKQVDTQNFDGMRSDEKARKIGIIEGEYDVKEYLDAVRGLEDVPEGGERCRKCFELRLRKTAEIAAKERFEYFTTTLTISPLKNADVLNEVGAQAAEYVNEKIAVGMQAFGGGFGENGDDGGKVVFLPSDFKKKEGYKRSIELSQKFGLYRQDYCGCGFSKAERERQKAFDVAIDNRF</sequence>
<evidence type="ECO:0000256" key="11">
    <source>
        <dbReference type="ARBA" id="ARBA00023004"/>
    </source>
</evidence>
<feature type="binding site" evidence="17">
    <location>
        <position position="52"/>
    </location>
    <ligand>
        <name>[4Fe-4S] cluster</name>
        <dbReference type="ChEBI" id="CHEBI:49883"/>
    </ligand>
</feature>
<keyword evidence="14 17" id="KW-0676">Redox-active center</keyword>
<dbReference type="EMBL" id="FMUR01000005">
    <property type="protein sequence ID" value="SCX92822.1"/>
    <property type="molecule type" value="Genomic_DNA"/>
</dbReference>
<evidence type="ECO:0000313" key="18">
    <source>
        <dbReference type="EMBL" id="SCX92822.1"/>
    </source>
</evidence>
<evidence type="ECO:0000256" key="6">
    <source>
        <dbReference type="ARBA" id="ARBA00022485"/>
    </source>
</evidence>
<dbReference type="UniPathway" id="UPA00392"/>
<comment type="pathway">
    <text evidence="2 17">tRNA modification; tRNA-queuosine biosynthesis.</text>
</comment>
<evidence type="ECO:0000256" key="4">
    <source>
        <dbReference type="ARBA" id="ARBA00012622"/>
    </source>
</evidence>
<dbReference type="GO" id="GO:0046872">
    <property type="term" value="F:metal ion binding"/>
    <property type="evidence" value="ECO:0007669"/>
    <property type="project" value="UniProtKB-KW"/>
</dbReference>
<keyword evidence="9 17" id="KW-0671">Queuosine biosynthesis</keyword>
<keyword evidence="7 17" id="KW-0819">tRNA processing</keyword>
<dbReference type="PANTHER" id="PTHR36701">
    <property type="entry name" value="EPOXYQUEUOSINE REDUCTASE QUEH"/>
    <property type="match status" value="1"/>
</dbReference>
<evidence type="ECO:0000313" key="19">
    <source>
        <dbReference type="Proteomes" id="UP000183047"/>
    </source>
</evidence>
<keyword evidence="10 17" id="KW-0560">Oxidoreductase</keyword>
<accession>A0A1G5BRK3</accession>
<dbReference type="InterPro" id="IPR003828">
    <property type="entry name" value="QueH"/>
</dbReference>
<evidence type="ECO:0000256" key="1">
    <source>
        <dbReference type="ARBA" id="ARBA00002268"/>
    </source>
</evidence>
<protein>
    <recommendedName>
        <fullName evidence="5 17">Epoxyqueuosine reductase QueH</fullName>
        <ecNumber evidence="4 17">1.17.99.6</ecNumber>
    </recommendedName>
    <alternativeName>
        <fullName evidence="15 17">Queuosine biosynthesis protein QueH</fullName>
    </alternativeName>
</protein>
<keyword evidence="19" id="KW-1185">Reference proteome</keyword>
<evidence type="ECO:0000256" key="16">
    <source>
        <dbReference type="ARBA" id="ARBA00047415"/>
    </source>
</evidence>
<evidence type="ECO:0000256" key="10">
    <source>
        <dbReference type="ARBA" id="ARBA00023002"/>
    </source>
</evidence>
<dbReference type="GO" id="GO:0008616">
    <property type="term" value="P:tRNA queuosine(34) biosynthetic process"/>
    <property type="evidence" value="ECO:0007669"/>
    <property type="project" value="UniProtKB-UniRule"/>
</dbReference>
<evidence type="ECO:0000256" key="9">
    <source>
        <dbReference type="ARBA" id="ARBA00022785"/>
    </source>
</evidence>
<feature type="binding site" evidence="17">
    <location>
        <position position="151"/>
    </location>
    <ligand>
        <name>[4Fe-4S] cluster</name>
        <dbReference type="ChEBI" id="CHEBI:49883"/>
    </ligand>
</feature>
<dbReference type="AlphaFoldDB" id="A0A1G5BRK3"/>
<evidence type="ECO:0000256" key="14">
    <source>
        <dbReference type="ARBA" id="ARBA00023284"/>
    </source>
</evidence>
<comment type="catalytic activity">
    <reaction evidence="16 17">
        <text>epoxyqueuosine(34) in tRNA + AH2 = queuosine(34) in tRNA + A + H2O</text>
        <dbReference type="Rhea" id="RHEA:32159"/>
        <dbReference type="Rhea" id="RHEA-COMP:18571"/>
        <dbReference type="Rhea" id="RHEA-COMP:18582"/>
        <dbReference type="ChEBI" id="CHEBI:13193"/>
        <dbReference type="ChEBI" id="CHEBI:15377"/>
        <dbReference type="ChEBI" id="CHEBI:17499"/>
        <dbReference type="ChEBI" id="CHEBI:194431"/>
        <dbReference type="ChEBI" id="CHEBI:194443"/>
        <dbReference type="EC" id="1.17.99.6"/>
    </reaction>
</comment>
<dbReference type="EC" id="1.17.99.6" evidence="4 17"/>
<comment type="function">
    <text evidence="1 17">Catalyzes the conversion of epoxyqueuosine (oQ) to queuosine (Q), which is a hypermodified base found in the wobble positions of tRNA(Asp), tRNA(Asn), tRNA(His) and tRNA(Tyr).</text>
</comment>
<evidence type="ECO:0000256" key="3">
    <source>
        <dbReference type="ARBA" id="ARBA00008207"/>
    </source>
</evidence>
<evidence type="ECO:0000256" key="17">
    <source>
        <dbReference type="HAMAP-Rule" id="MF_02089"/>
    </source>
</evidence>
<evidence type="ECO:0000256" key="5">
    <source>
        <dbReference type="ARBA" id="ARBA00016895"/>
    </source>
</evidence>
<name>A0A1G5BRK3_9FIRM</name>
<keyword evidence="11 17" id="KW-0408">Iron</keyword>
<keyword evidence="12 17" id="KW-0411">Iron-sulfur</keyword>
<dbReference type="Pfam" id="PF02677">
    <property type="entry name" value="QueH"/>
    <property type="match status" value="1"/>
</dbReference>
<reference evidence="19" key="1">
    <citation type="submission" date="2016-10" db="EMBL/GenBank/DDBJ databases">
        <authorList>
            <person name="Varghese N."/>
            <person name="Submissions S."/>
        </authorList>
    </citation>
    <scope>NUCLEOTIDE SEQUENCE [LARGE SCALE GENOMIC DNA]</scope>
    <source>
        <strain evidence="19">XBD2006</strain>
    </source>
</reference>
<keyword evidence="6 17" id="KW-0004">4Fe-4S</keyword>
<feature type="disulfide bond" description="Redox-active" evidence="17">
    <location>
        <begin position="253"/>
        <end position="255"/>
    </location>
</feature>
<evidence type="ECO:0000256" key="8">
    <source>
        <dbReference type="ARBA" id="ARBA00022723"/>
    </source>
</evidence>
<gene>
    <name evidence="17" type="primary">queH</name>
    <name evidence="18" type="ORF">SAMN02910451_00777</name>
</gene>
<evidence type="ECO:0000256" key="15">
    <source>
        <dbReference type="ARBA" id="ARBA00031446"/>
    </source>
</evidence>
<evidence type="ECO:0000256" key="2">
    <source>
        <dbReference type="ARBA" id="ARBA00004691"/>
    </source>
</evidence>
<organism evidence="18 19">
    <name type="scientific">Butyrivibrio hungatei</name>
    <dbReference type="NCBI Taxonomy" id="185008"/>
    <lineage>
        <taxon>Bacteria</taxon>
        <taxon>Bacillati</taxon>
        <taxon>Bacillota</taxon>
        <taxon>Clostridia</taxon>
        <taxon>Lachnospirales</taxon>
        <taxon>Lachnospiraceae</taxon>
        <taxon>Butyrivibrio</taxon>
    </lineage>
</organism>
<keyword evidence="8 17" id="KW-0479">Metal-binding</keyword>
<dbReference type="GO" id="GO:0052693">
    <property type="term" value="F:epoxyqueuosine reductase activity"/>
    <property type="evidence" value="ECO:0007669"/>
    <property type="project" value="UniProtKB-UniRule"/>
</dbReference>
<feature type="binding site" evidence="17">
    <location>
        <position position="51"/>
    </location>
    <ligand>
        <name>[4Fe-4S] cluster</name>
        <dbReference type="ChEBI" id="CHEBI:49883"/>
    </ligand>
</feature>
<evidence type="ECO:0000256" key="7">
    <source>
        <dbReference type="ARBA" id="ARBA00022694"/>
    </source>
</evidence>
<keyword evidence="13 17" id="KW-1015">Disulfide bond</keyword>
<dbReference type="GO" id="GO:0051539">
    <property type="term" value="F:4 iron, 4 sulfur cluster binding"/>
    <property type="evidence" value="ECO:0007669"/>
    <property type="project" value="UniProtKB-UniRule"/>
</dbReference>
<comment type="similarity">
    <text evidence="3 17">Belongs to the QueH family.</text>
</comment>
<dbReference type="Proteomes" id="UP000183047">
    <property type="component" value="Unassembled WGS sequence"/>
</dbReference>